<feature type="compositionally biased region" description="Low complexity" evidence="1">
    <location>
        <begin position="188"/>
        <end position="200"/>
    </location>
</feature>
<keyword evidence="3" id="KW-1185">Reference proteome</keyword>
<reference evidence="2" key="1">
    <citation type="submission" date="2020-12" db="EMBL/GenBank/DDBJ databases">
        <authorList>
            <person name="Iha C."/>
        </authorList>
    </citation>
    <scope>NUCLEOTIDE SEQUENCE</scope>
</reference>
<feature type="compositionally biased region" description="Low complexity" evidence="1">
    <location>
        <begin position="493"/>
        <end position="508"/>
    </location>
</feature>
<dbReference type="CDD" id="cd00176">
    <property type="entry name" value="SPEC"/>
    <property type="match status" value="1"/>
</dbReference>
<feature type="region of interest" description="Disordered" evidence="1">
    <location>
        <begin position="1"/>
        <end position="233"/>
    </location>
</feature>
<feature type="compositionally biased region" description="Low complexity" evidence="1">
    <location>
        <begin position="170"/>
        <end position="179"/>
    </location>
</feature>
<dbReference type="Proteomes" id="UP000708148">
    <property type="component" value="Unassembled WGS sequence"/>
</dbReference>
<accession>A0A8S1JBU9</accession>
<feature type="compositionally biased region" description="Pro residues" evidence="1">
    <location>
        <begin position="134"/>
        <end position="146"/>
    </location>
</feature>
<evidence type="ECO:0000256" key="1">
    <source>
        <dbReference type="SAM" id="MobiDB-lite"/>
    </source>
</evidence>
<dbReference type="EMBL" id="CAJHUC010003061">
    <property type="protein sequence ID" value="CAD7705250.1"/>
    <property type="molecule type" value="Genomic_DNA"/>
</dbReference>
<protein>
    <submittedName>
        <fullName evidence="2">Uncharacterized protein</fullName>
    </submittedName>
</protein>
<dbReference type="OrthoDB" id="6108017at2759"/>
<feature type="region of interest" description="Disordered" evidence="1">
    <location>
        <begin position="313"/>
        <end position="334"/>
    </location>
</feature>
<evidence type="ECO:0000313" key="3">
    <source>
        <dbReference type="Proteomes" id="UP000708148"/>
    </source>
</evidence>
<sequence>MSEERPPSQTGALLPNDQGAPHPRQEPLPPATPGPNADQPHYPTPGYCGPTDYTPTSQHGNPIPSHPAHRHPGDPVDAEQYVPYGTPPAGDAPPTPSTVPQTPYASYGAPDGMKPTGQPQEGFVPWASPQQSAVPPPVPVQPPTPERPSQQRLAPTYTDYQGGYVGYAGGQEQQPHGPHGQAGGAGGAAQAPPGYLQPQGRTWWQEGPVPPTPQYGRTPSFAWQGRPSSASTAALEGEIEALRKRLRDLDTEQFEKEMEAQKKLRDVMRQECAKIAELTSDHEAKLKRKVDEFNQREEELKDEVSRLKQELRAKDSELSNDLNHLRQEMKAKDAKLVVYKKTVEDLKKQVLETQEQLEGLKERQRKGNNGAGPSSLPAPAPYQNYPPPNPAPVPAPVPPPRAGYPQPYAPQGGYGGHPAGYGAPQGSYNDLQPPAAAGAIACPMACGFAGTPDDVQVHMIERHPEVMGVDGFDNGPATNGRWANAGPTPNHGTPAAATPSQPPQASSSGPQLQVTFVLPNNTRHQSQLARNAPMSELKRVVSEVTGRPQANTMMLAGGRPLSEIPDMDPWVNALSEALKKEDVVSIICIPKRK</sequence>
<organism evidence="2 3">
    <name type="scientific">Ostreobium quekettii</name>
    <dbReference type="NCBI Taxonomy" id="121088"/>
    <lineage>
        <taxon>Eukaryota</taxon>
        <taxon>Viridiplantae</taxon>
        <taxon>Chlorophyta</taxon>
        <taxon>core chlorophytes</taxon>
        <taxon>Ulvophyceae</taxon>
        <taxon>TCBD clade</taxon>
        <taxon>Bryopsidales</taxon>
        <taxon>Ostreobineae</taxon>
        <taxon>Ostreobiaceae</taxon>
        <taxon>Ostreobium</taxon>
    </lineage>
</organism>
<comment type="caution">
    <text evidence="2">The sequence shown here is derived from an EMBL/GenBank/DDBJ whole genome shotgun (WGS) entry which is preliminary data.</text>
</comment>
<dbReference type="InterPro" id="IPR018159">
    <property type="entry name" value="Spectrin/alpha-actinin"/>
</dbReference>
<feature type="region of interest" description="Disordered" evidence="1">
    <location>
        <begin position="473"/>
        <end position="510"/>
    </location>
</feature>
<gene>
    <name evidence="2" type="ORF">OSTQU699_LOCUS10605</name>
</gene>
<feature type="region of interest" description="Disordered" evidence="1">
    <location>
        <begin position="355"/>
        <end position="427"/>
    </location>
</feature>
<dbReference type="AlphaFoldDB" id="A0A8S1JBU9"/>
<evidence type="ECO:0000313" key="2">
    <source>
        <dbReference type="EMBL" id="CAD7705250.1"/>
    </source>
</evidence>
<name>A0A8S1JBU9_9CHLO</name>
<proteinExistence type="predicted"/>
<feature type="compositionally biased region" description="Pro residues" evidence="1">
    <location>
        <begin position="376"/>
        <end position="402"/>
    </location>
</feature>